<reference evidence="1 2" key="1">
    <citation type="journal article" date="2020" name="ISME J.">
        <title>Comparative genomics reveals insights into cyanobacterial evolution and habitat adaptation.</title>
        <authorList>
            <person name="Chen M.Y."/>
            <person name="Teng W.K."/>
            <person name="Zhao L."/>
            <person name="Hu C.X."/>
            <person name="Zhou Y.K."/>
            <person name="Han B.P."/>
            <person name="Song L.R."/>
            <person name="Shu W.S."/>
        </authorList>
    </citation>
    <scope>NUCLEOTIDE SEQUENCE [LARGE SCALE GENOMIC DNA]</scope>
    <source>
        <strain evidence="1 2">FACHB-1370</strain>
    </source>
</reference>
<dbReference type="EMBL" id="JACJSK010000067">
    <property type="protein sequence ID" value="MBD2547352.1"/>
    <property type="molecule type" value="Genomic_DNA"/>
</dbReference>
<dbReference type="Proteomes" id="UP000641954">
    <property type="component" value="Unassembled WGS sequence"/>
</dbReference>
<organism evidence="1 2">
    <name type="scientific">Planktothricoides raciborskii FACHB-1370</name>
    <dbReference type="NCBI Taxonomy" id="2949576"/>
    <lineage>
        <taxon>Bacteria</taxon>
        <taxon>Bacillati</taxon>
        <taxon>Cyanobacteriota</taxon>
        <taxon>Cyanophyceae</taxon>
        <taxon>Oscillatoriophycideae</taxon>
        <taxon>Oscillatoriales</taxon>
        <taxon>Oscillatoriaceae</taxon>
        <taxon>Planktothricoides</taxon>
    </lineage>
</organism>
<gene>
    <name evidence="1" type="ORF">H6G72_26690</name>
</gene>
<dbReference type="RefSeq" id="WP_190880529.1">
    <property type="nucleotide sequence ID" value="NZ_JACJSK010000067.1"/>
</dbReference>
<protein>
    <submittedName>
        <fullName evidence="1">Uncharacterized protein</fullName>
    </submittedName>
</protein>
<name>A0ABR8EP30_9CYAN</name>
<accession>A0ABR8EP30</accession>
<proteinExistence type="predicted"/>
<evidence type="ECO:0000313" key="2">
    <source>
        <dbReference type="Proteomes" id="UP000641954"/>
    </source>
</evidence>
<keyword evidence="2" id="KW-1185">Reference proteome</keyword>
<evidence type="ECO:0000313" key="1">
    <source>
        <dbReference type="EMBL" id="MBD2547352.1"/>
    </source>
</evidence>
<comment type="caution">
    <text evidence="1">The sequence shown here is derived from an EMBL/GenBank/DDBJ whole genome shotgun (WGS) entry which is preliminary data.</text>
</comment>
<sequence>MLQRTTLSLSNYGIENLVNLPEMTDLSSKAATRILLNIASLAYETNCDKILFILARPIGLFLTYGNSPLAPLAYANYGLILGGLLEKMPVIS</sequence>